<dbReference type="InterPro" id="IPR046447">
    <property type="entry name" value="DENR_C"/>
</dbReference>
<comment type="similarity">
    <text evidence="1">Belongs to the DENR family.</text>
</comment>
<dbReference type="InterPro" id="IPR048517">
    <property type="entry name" value="DENR_N"/>
</dbReference>
<organism evidence="5 6">
    <name type="scientific">Erysiphe pulchra</name>
    <dbReference type="NCBI Taxonomy" id="225359"/>
    <lineage>
        <taxon>Eukaryota</taxon>
        <taxon>Fungi</taxon>
        <taxon>Dikarya</taxon>
        <taxon>Ascomycota</taxon>
        <taxon>Pezizomycotina</taxon>
        <taxon>Leotiomycetes</taxon>
        <taxon>Erysiphales</taxon>
        <taxon>Erysiphaceae</taxon>
        <taxon>Erysiphe</taxon>
    </lineage>
</organism>
<evidence type="ECO:0000256" key="2">
    <source>
        <dbReference type="ARBA" id="ARBA00011742"/>
    </source>
</evidence>
<evidence type="ECO:0000313" key="6">
    <source>
        <dbReference type="Proteomes" id="UP000237438"/>
    </source>
</evidence>
<feature type="domain" description="SUI1" evidence="4">
    <location>
        <begin position="134"/>
        <end position="205"/>
    </location>
</feature>
<evidence type="ECO:0000256" key="3">
    <source>
        <dbReference type="ARBA" id="ARBA00020058"/>
    </source>
</evidence>
<gene>
    <name evidence="5" type="ORF">EPUL_000428</name>
</gene>
<comment type="subunit">
    <text evidence="2">Interacts with the 40S ribosomal subunit.</text>
</comment>
<dbReference type="PANTHER" id="PTHR12789">
    <property type="entry name" value="DENSITY-REGULATED PROTEIN HOMOLOG"/>
    <property type="match status" value="1"/>
</dbReference>
<dbReference type="Gene3D" id="3.30.780.10">
    <property type="entry name" value="SUI1-like domain"/>
    <property type="match status" value="1"/>
</dbReference>
<dbReference type="SUPFAM" id="SSF55159">
    <property type="entry name" value="eIF1-like"/>
    <property type="match status" value="1"/>
</dbReference>
<dbReference type="InterPro" id="IPR050318">
    <property type="entry name" value="DENR/SUI1_TIF"/>
</dbReference>
<evidence type="ECO:0000256" key="1">
    <source>
        <dbReference type="ARBA" id="ARBA00007514"/>
    </source>
</evidence>
<dbReference type="GO" id="GO:0003729">
    <property type="term" value="F:mRNA binding"/>
    <property type="evidence" value="ECO:0007669"/>
    <property type="project" value="TreeGrafter"/>
</dbReference>
<dbReference type="Pfam" id="PF21023">
    <property type="entry name" value="DENR_N"/>
    <property type="match status" value="1"/>
</dbReference>
<reference evidence="5 6" key="1">
    <citation type="submission" date="2017-10" db="EMBL/GenBank/DDBJ databases">
        <title>Development of genomic resources for the powdery mildew, Erysiphe pulchra.</title>
        <authorList>
            <person name="Wadl P.A."/>
            <person name="Mack B.M."/>
            <person name="Moore G."/>
            <person name="Beltz S.B."/>
        </authorList>
    </citation>
    <scope>NUCLEOTIDE SEQUENCE [LARGE SCALE GENOMIC DNA]</scope>
    <source>
        <strain evidence="5">Cflorida</strain>
    </source>
</reference>
<dbReference type="InterPro" id="IPR036877">
    <property type="entry name" value="SUI1_dom_sf"/>
</dbReference>
<dbReference type="PANTHER" id="PTHR12789:SF0">
    <property type="entry name" value="DENSITY-REGULATED PROTEIN"/>
    <property type="match status" value="1"/>
</dbReference>
<evidence type="ECO:0000313" key="5">
    <source>
        <dbReference type="EMBL" id="POS87068.1"/>
    </source>
</evidence>
<comment type="caution">
    <text evidence="5">The sequence shown here is derived from an EMBL/GenBank/DDBJ whole genome shotgun (WGS) entry which is preliminary data.</text>
</comment>
<sequence length="227" mass="25178">MADIEVEPTGSTELQSRKIIYCGGATIPQITLVDSKRYFLTFFSWLNFSNYSVPFTSRGIYCEFGGTVKKCQEWLRKTHEELYNKLWSAEALSAATSSLSIDAQKRAEKDAHKKALKAEAAEAKLAAIVASSKVTIKRVERSKRKYVTVVIGLEAFSLENKKVAKDFGKKFATGSSVTKTASGGEEIVVQGDLSEEIEEFILEKYRTIPEDNIELVEDKKKKGNGAG</sequence>
<protein>
    <recommendedName>
        <fullName evidence="3">Translation machinery-associated protein 22</fullName>
    </recommendedName>
</protein>
<evidence type="ECO:0000259" key="4">
    <source>
        <dbReference type="PROSITE" id="PS50296"/>
    </source>
</evidence>
<dbReference type="Proteomes" id="UP000237438">
    <property type="component" value="Unassembled WGS sequence"/>
</dbReference>
<dbReference type="CDD" id="cd11607">
    <property type="entry name" value="DENR_C"/>
    <property type="match status" value="1"/>
</dbReference>
<dbReference type="AlphaFoldDB" id="A0A2S4PYE7"/>
<dbReference type="STRING" id="225359.A0A2S4PYE7"/>
<dbReference type="GO" id="GO:0001731">
    <property type="term" value="P:formation of translation preinitiation complex"/>
    <property type="evidence" value="ECO:0007669"/>
    <property type="project" value="TreeGrafter"/>
</dbReference>
<dbReference type="OrthoDB" id="277199at2759"/>
<accession>A0A2S4PYE7</accession>
<dbReference type="PROSITE" id="PS50296">
    <property type="entry name" value="SUI1"/>
    <property type="match status" value="1"/>
</dbReference>
<name>A0A2S4PYE7_9PEZI</name>
<dbReference type="EMBL" id="PEDP01000197">
    <property type="protein sequence ID" value="POS87068.1"/>
    <property type="molecule type" value="Genomic_DNA"/>
</dbReference>
<keyword evidence="6" id="KW-1185">Reference proteome</keyword>
<dbReference type="Pfam" id="PF01253">
    <property type="entry name" value="SUI1"/>
    <property type="match status" value="1"/>
</dbReference>
<dbReference type="InterPro" id="IPR001950">
    <property type="entry name" value="SUI1"/>
</dbReference>
<dbReference type="GO" id="GO:0003743">
    <property type="term" value="F:translation initiation factor activity"/>
    <property type="evidence" value="ECO:0007669"/>
    <property type="project" value="InterPro"/>
</dbReference>
<proteinExistence type="inferred from homology"/>
<dbReference type="GO" id="GO:0002188">
    <property type="term" value="P:translation reinitiation"/>
    <property type="evidence" value="ECO:0007669"/>
    <property type="project" value="TreeGrafter"/>
</dbReference>